<accession>A0A0U1Q2W0</accession>
<dbReference type="RefSeq" id="WP_046740522.1">
    <property type="nucleotide sequence ID" value="NZ_LBNQ01000009.1"/>
</dbReference>
<comment type="similarity">
    <text evidence="1">Belongs to the UPF0162 family.</text>
</comment>
<dbReference type="PATRIC" id="fig|1610491.3.peg.291"/>
<keyword evidence="4" id="KW-1185">Reference proteome</keyword>
<sequence length="281" mass="31973">MKLELPTPLDYFATLVQTDADFPLLEAAASLAQDEYPELDLQQVLWTVDSLQARLATRRLREQPVLARIRALNRFFYGELGFEINRNDYYDPDNSYLHQVLQTRRGIPISLGVLWLELAHSVGLQAHGVSFPGHFMLKVLLPEGQVILDPLTGKSYSSEELTHQLQGQLPRLAMVEEETLPLGLFLQSATPREIVARMLRNLKEIHRVQCDNERLLAVQHRLVCLLPGDWSERRDRGWTHDALGHVEEAIADFEAYLSHVRDAEDAGDVRARLAILRAGEL</sequence>
<feature type="domain" description="Protein SirB1 N-terminal" evidence="2">
    <location>
        <begin position="44"/>
        <end position="200"/>
    </location>
</feature>
<name>A0A0U1Q2W0_9BURK</name>
<dbReference type="PANTHER" id="PTHR31350">
    <property type="entry name" value="SI:DKEY-261L7.2"/>
    <property type="match status" value="1"/>
</dbReference>
<organism evidence="3 4">
    <name type="scientific">Lampropedia cohaerens</name>
    <dbReference type="NCBI Taxonomy" id="1610491"/>
    <lineage>
        <taxon>Bacteria</taxon>
        <taxon>Pseudomonadati</taxon>
        <taxon>Pseudomonadota</taxon>
        <taxon>Betaproteobacteria</taxon>
        <taxon>Burkholderiales</taxon>
        <taxon>Comamonadaceae</taxon>
        <taxon>Lampropedia</taxon>
    </lineage>
</organism>
<dbReference type="OrthoDB" id="232498at2"/>
<dbReference type="Pfam" id="PF13371">
    <property type="entry name" value="TPR_9"/>
    <property type="match status" value="1"/>
</dbReference>
<dbReference type="Pfam" id="PF13369">
    <property type="entry name" value="Transglut_core2"/>
    <property type="match status" value="1"/>
</dbReference>
<dbReference type="STRING" id="1610491.AAV94_01410"/>
<protein>
    <submittedName>
        <fullName evidence="3">Transglutaminase</fullName>
    </submittedName>
</protein>
<reference evidence="3 4" key="1">
    <citation type="submission" date="2015-05" db="EMBL/GenBank/DDBJ databases">
        <title>Draft genome sequence of Lampropedia sp. CT6, isolated from the microbial mat of a hot water spring, located at Manikaran, India.</title>
        <authorList>
            <person name="Tripathi C."/>
            <person name="Rani P."/>
            <person name="Mahato N.K."/>
            <person name="Lal R."/>
        </authorList>
    </citation>
    <scope>NUCLEOTIDE SEQUENCE [LARGE SCALE GENOMIC DNA]</scope>
    <source>
        <strain evidence="3 4">CT6</strain>
    </source>
</reference>
<evidence type="ECO:0000313" key="3">
    <source>
        <dbReference type="EMBL" id="KKW69087.1"/>
    </source>
</evidence>
<dbReference type="AlphaFoldDB" id="A0A0U1Q2W0"/>
<gene>
    <name evidence="3" type="ORF">AAV94_01410</name>
</gene>
<dbReference type="InterPro" id="IPR032698">
    <property type="entry name" value="SirB1_N"/>
</dbReference>
<evidence type="ECO:0000313" key="4">
    <source>
        <dbReference type="Proteomes" id="UP000050580"/>
    </source>
</evidence>
<evidence type="ECO:0000256" key="1">
    <source>
        <dbReference type="ARBA" id="ARBA00007100"/>
    </source>
</evidence>
<dbReference type="PANTHER" id="PTHR31350:SF21">
    <property type="entry name" value="F-BOX ONLY PROTEIN 21"/>
    <property type="match status" value="1"/>
</dbReference>
<evidence type="ECO:0000259" key="2">
    <source>
        <dbReference type="Pfam" id="PF13369"/>
    </source>
</evidence>
<proteinExistence type="inferred from homology"/>
<comment type="caution">
    <text evidence="3">The sequence shown here is derived from an EMBL/GenBank/DDBJ whole genome shotgun (WGS) entry which is preliminary data.</text>
</comment>
<dbReference type="EMBL" id="LBNQ01000009">
    <property type="protein sequence ID" value="KKW69087.1"/>
    <property type="molecule type" value="Genomic_DNA"/>
</dbReference>
<dbReference type="Proteomes" id="UP000050580">
    <property type="component" value="Unassembled WGS sequence"/>
</dbReference>